<dbReference type="GeneTree" id="ENSGT00940000159610"/>
<reference evidence="8" key="1">
    <citation type="submission" date="2003-08" db="EMBL/GenBank/DDBJ databases">
        <authorList>
            <person name="Birren B."/>
            <person name="Nusbaum C."/>
            <person name="Abebe A."/>
            <person name="Abouelleil A."/>
            <person name="Adekoya E."/>
            <person name="Ait-zahra M."/>
            <person name="Allen N."/>
            <person name="Allen T."/>
            <person name="An P."/>
            <person name="Anderson M."/>
            <person name="Anderson S."/>
            <person name="Arachchi H."/>
            <person name="Armbruster J."/>
            <person name="Bachantsang P."/>
            <person name="Baldwin J."/>
            <person name="Barry A."/>
            <person name="Bayul T."/>
            <person name="Blitshsteyn B."/>
            <person name="Bloom T."/>
            <person name="Blye J."/>
            <person name="Boguslavskiy L."/>
            <person name="Borowsky M."/>
            <person name="Boukhgalter B."/>
            <person name="Brunache A."/>
            <person name="Butler J."/>
            <person name="Calixte N."/>
            <person name="Calvo S."/>
            <person name="Camarata J."/>
            <person name="Campo K."/>
            <person name="Chang J."/>
            <person name="Cheshatsang Y."/>
            <person name="Citroen M."/>
            <person name="Collymore A."/>
            <person name="Considine T."/>
            <person name="Cook A."/>
            <person name="Cooke P."/>
            <person name="Corum B."/>
            <person name="Cuomo C."/>
            <person name="David R."/>
            <person name="Dawoe T."/>
            <person name="Degray S."/>
            <person name="Dodge S."/>
            <person name="Dooley K."/>
            <person name="Dorje P."/>
            <person name="Dorjee K."/>
            <person name="Dorris L."/>
            <person name="Duffey N."/>
            <person name="Dupes A."/>
            <person name="Elkins T."/>
            <person name="Engels R."/>
            <person name="Erickson J."/>
            <person name="Farina A."/>
            <person name="Faro S."/>
            <person name="Ferreira P."/>
            <person name="Fischer H."/>
            <person name="Fitzgerald M."/>
            <person name="Foley K."/>
            <person name="Gage D."/>
            <person name="Galagan J."/>
            <person name="Gearin G."/>
            <person name="Gnerre S."/>
            <person name="Gnirke A."/>
            <person name="Goyette A."/>
            <person name="Graham J."/>
            <person name="Grandbois E."/>
            <person name="Gyaltsen K."/>
            <person name="Hafez N."/>
            <person name="Hagopian D."/>
            <person name="Hagos B."/>
            <person name="Hall J."/>
            <person name="Hatcher B."/>
            <person name="Heller A."/>
            <person name="Higgins H."/>
            <person name="Honan T."/>
            <person name="Horn A."/>
            <person name="Houde N."/>
            <person name="Hughes L."/>
            <person name="Hulme W."/>
            <person name="Husby E."/>
            <person name="Iliev I."/>
            <person name="Jaffe D."/>
            <person name="Jones C."/>
            <person name="Kamal M."/>
            <person name="Kamat A."/>
            <person name="Kamvysselis M."/>
            <person name="Karlsson E."/>
            <person name="Kells C."/>
            <person name="Kieu A."/>
            <person name="Kisner P."/>
            <person name="Kodira C."/>
            <person name="Kulbokas E."/>
            <person name="Labutti K."/>
            <person name="Lama D."/>
            <person name="Landers T."/>
            <person name="Leger J."/>
            <person name="Levine S."/>
            <person name="Lewis D."/>
            <person name="Lewis T."/>
            <person name="Lindblad-toh K."/>
            <person name="Liu X."/>
            <person name="Lokyitsang T."/>
            <person name="Lokyitsang Y."/>
            <person name="Lucien O."/>
            <person name="Lui A."/>
            <person name="Ma L.J."/>
            <person name="Mabbitt R."/>
            <person name="Macdonald J."/>
            <person name="Maclean C."/>
            <person name="Major J."/>
            <person name="Manning J."/>
            <person name="Marabella R."/>
            <person name="Maru K."/>
            <person name="Matthews C."/>
            <person name="Mauceli E."/>
            <person name="Mccarthy M."/>
            <person name="Mcdonough S."/>
            <person name="Mcghee T."/>
            <person name="Meldrim J."/>
            <person name="Meneus L."/>
            <person name="Mesirov J."/>
            <person name="Mihalev A."/>
            <person name="Mihova T."/>
            <person name="Mikkelsen T."/>
            <person name="Mlenga V."/>
            <person name="Moru K."/>
            <person name="Mozes J."/>
            <person name="Mulrain L."/>
            <person name="Munson G."/>
            <person name="Naylor J."/>
            <person name="Newes C."/>
            <person name="Nguyen C."/>
            <person name="Nguyen N."/>
            <person name="Nguyen T."/>
            <person name="Nicol R."/>
            <person name="Nielsen C."/>
            <person name="Nizzari M."/>
            <person name="Norbu C."/>
            <person name="Norbu N."/>
            <person name="O'donnell P."/>
            <person name="Okoawo O."/>
            <person name="O'leary S."/>
            <person name="Omotosho B."/>
            <person name="O'neill K."/>
            <person name="Osman S."/>
            <person name="Parker S."/>
            <person name="Perrin D."/>
            <person name="Phunkhang P."/>
            <person name="Piqani B."/>
            <person name="Purcell S."/>
            <person name="Rachupka T."/>
            <person name="Ramasamy U."/>
            <person name="Rameau R."/>
            <person name="Ray V."/>
            <person name="Raymond C."/>
            <person name="Retta R."/>
            <person name="Richardson S."/>
            <person name="Rise C."/>
            <person name="Rodriguez J."/>
            <person name="Rogers J."/>
            <person name="Rogov P."/>
            <person name="Rutman M."/>
            <person name="Schupbach R."/>
            <person name="Seaman C."/>
            <person name="Settipalli S."/>
            <person name="Sharpe T."/>
            <person name="Sheridan J."/>
            <person name="Sherpa N."/>
            <person name="Shi J."/>
            <person name="Smirnov S."/>
            <person name="Smith C."/>
            <person name="Sougnez C."/>
            <person name="Spencer B."/>
            <person name="Stalker J."/>
            <person name="Stange-thomann N."/>
            <person name="Stavropoulos S."/>
            <person name="Stetson K."/>
            <person name="Stone C."/>
            <person name="Stone S."/>
            <person name="Stubbs M."/>
            <person name="Talamas J."/>
            <person name="Tchuinga P."/>
            <person name="Tenzing P."/>
            <person name="Tesfaye S."/>
            <person name="Theodore J."/>
            <person name="Thoulutsang Y."/>
            <person name="Topham K."/>
            <person name="Towey S."/>
            <person name="Tsamla T."/>
            <person name="Tsomo N."/>
            <person name="Vallee D."/>
            <person name="Vassiliev H."/>
            <person name="Venkataraman V."/>
            <person name="Vinson J."/>
            <person name="Vo A."/>
            <person name="Wade C."/>
            <person name="Wang S."/>
            <person name="Wangchuk T."/>
            <person name="Wangdi T."/>
            <person name="Whittaker C."/>
            <person name="Wilkinson J."/>
            <person name="Wu Y."/>
            <person name="Wyman D."/>
            <person name="Yadav S."/>
            <person name="Yang S."/>
            <person name="Yang X."/>
            <person name="Yeager S."/>
            <person name="Yee E."/>
            <person name="Young G."/>
            <person name="Zainoun J."/>
            <person name="Zembeck L."/>
            <person name="Zimmer A."/>
            <person name="Zody M."/>
            <person name="Lander E."/>
        </authorList>
    </citation>
    <scope>NUCLEOTIDE SEQUENCE [LARGE SCALE GENOMIC DNA]</scope>
</reference>
<keyword evidence="8" id="KW-1185">Reference proteome</keyword>
<reference evidence="7" key="3">
    <citation type="submission" date="2025-09" db="UniProtKB">
        <authorList>
            <consortium name="Ensembl"/>
        </authorList>
    </citation>
    <scope>IDENTIFICATION</scope>
</reference>
<dbReference type="InterPro" id="IPR029045">
    <property type="entry name" value="ClpP/crotonase-like_dom_sf"/>
</dbReference>
<dbReference type="FunFam" id="1.10.12.10:FF:000004">
    <property type="entry name" value="Delta3,5-delta2,4-dienoyl-CoA isomerase"/>
    <property type="match status" value="1"/>
</dbReference>
<dbReference type="Gene3D" id="1.10.12.10">
    <property type="entry name" value="Lyase 2-enoyl-coa Hydratase, Chain A, domain 2"/>
    <property type="match status" value="1"/>
</dbReference>
<dbReference type="UniPathway" id="UPA00659"/>
<dbReference type="GO" id="GO:0005739">
    <property type="term" value="C:mitochondrion"/>
    <property type="evidence" value="ECO:0007669"/>
    <property type="project" value="TreeGrafter"/>
</dbReference>
<evidence type="ECO:0000313" key="7">
    <source>
        <dbReference type="Ensembl" id="ENSCSAVP00000013027.1"/>
    </source>
</evidence>
<dbReference type="Pfam" id="PF00378">
    <property type="entry name" value="ECH_1"/>
    <property type="match status" value="1"/>
</dbReference>
<evidence type="ECO:0000256" key="4">
    <source>
        <dbReference type="ARBA" id="ARBA00023098"/>
    </source>
</evidence>
<dbReference type="GO" id="GO:0006635">
    <property type="term" value="P:fatty acid beta-oxidation"/>
    <property type="evidence" value="ECO:0007669"/>
    <property type="project" value="UniProtKB-UniPathway"/>
</dbReference>
<evidence type="ECO:0000256" key="3">
    <source>
        <dbReference type="ARBA" id="ARBA00022832"/>
    </source>
</evidence>
<name>H2Z615_CIOSA</name>
<organism evidence="7 8">
    <name type="scientific">Ciona savignyi</name>
    <name type="common">Pacific transparent sea squirt</name>
    <dbReference type="NCBI Taxonomy" id="51511"/>
    <lineage>
        <taxon>Eukaryota</taxon>
        <taxon>Metazoa</taxon>
        <taxon>Chordata</taxon>
        <taxon>Tunicata</taxon>
        <taxon>Ascidiacea</taxon>
        <taxon>Phlebobranchia</taxon>
        <taxon>Cionidae</taxon>
        <taxon>Ciona</taxon>
    </lineage>
</organism>
<dbReference type="PROSITE" id="PS00166">
    <property type="entry name" value="ENOYL_COA_HYDRATASE"/>
    <property type="match status" value="1"/>
</dbReference>
<dbReference type="FunCoup" id="H2Z615">
    <property type="interactions" value="223"/>
</dbReference>
<evidence type="ECO:0000256" key="5">
    <source>
        <dbReference type="ARBA" id="ARBA00023235"/>
    </source>
</evidence>
<protein>
    <recommendedName>
        <fullName evidence="9">Enoyl-CoA hydratase</fullName>
    </recommendedName>
</protein>
<dbReference type="SUPFAM" id="SSF52096">
    <property type="entry name" value="ClpP/crotonase"/>
    <property type="match status" value="1"/>
</dbReference>
<proteinExistence type="inferred from homology"/>
<sequence>MKPVITAVHGGCIGGGMDVITACDIRLCEKEAFFSVKEVDVGLAADMGSLQRLPLIIGSDSLVRDLCFTGRRMKADEAKSCGLVSTVYEDKASMIDGAIQLAETIATKSPVAVQSVKVCLNYGRNHSVDAGLEYMKSWNAAMLQTEDIMKSAQALMTKKTPADVTFSKL</sequence>
<dbReference type="InterPro" id="IPR001753">
    <property type="entry name" value="Enoyl-CoA_hydra/iso"/>
</dbReference>
<dbReference type="GO" id="GO:0051750">
    <property type="term" value="F:delta(3,5)-delta(2,4)-dienoyl-CoA isomerase activity"/>
    <property type="evidence" value="ECO:0007669"/>
    <property type="project" value="TreeGrafter"/>
</dbReference>
<dbReference type="STRING" id="51511.ENSCSAVP00000013027"/>
<evidence type="ECO:0008006" key="9">
    <source>
        <dbReference type="Google" id="ProtNLM"/>
    </source>
</evidence>
<dbReference type="HOGENOM" id="CLU_009834_7_0_1"/>
<accession>H2Z615</accession>
<dbReference type="InterPro" id="IPR018376">
    <property type="entry name" value="Enoyl-CoA_hyd/isom_CS"/>
</dbReference>
<keyword evidence="3" id="KW-0276">Fatty acid metabolism</keyword>
<dbReference type="PANTHER" id="PTHR43149:SF1">
    <property type="entry name" value="DELTA(3,5)-DELTA(2,4)-DIENOYL-COA ISOMERASE, MITOCHONDRIAL"/>
    <property type="match status" value="1"/>
</dbReference>
<dbReference type="InterPro" id="IPR045002">
    <property type="entry name" value="Ech1-like"/>
</dbReference>
<dbReference type="eggNOG" id="KOG1681">
    <property type="taxonomic scope" value="Eukaryota"/>
</dbReference>
<reference evidence="7" key="2">
    <citation type="submission" date="2025-08" db="UniProtKB">
        <authorList>
            <consortium name="Ensembl"/>
        </authorList>
    </citation>
    <scope>IDENTIFICATION</scope>
</reference>
<keyword evidence="5" id="KW-0413">Isomerase</keyword>
<evidence type="ECO:0000256" key="1">
    <source>
        <dbReference type="ARBA" id="ARBA00005005"/>
    </source>
</evidence>
<dbReference type="PANTHER" id="PTHR43149">
    <property type="entry name" value="ENOYL-COA HYDRATASE"/>
    <property type="match status" value="1"/>
</dbReference>
<dbReference type="Gene3D" id="3.90.226.10">
    <property type="entry name" value="2-enoyl-CoA Hydratase, Chain A, domain 1"/>
    <property type="match status" value="1"/>
</dbReference>
<dbReference type="Ensembl" id="ENSCSAVT00000013176.1">
    <property type="protein sequence ID" value="ENSCSAVP00000013027.1"/>
    <property type="gene ID" value="ENSCSAVG00000007655.1"/>
</dbReference>
<comment type="similarity">
    <text evidence="2 6">Belongs to the enoyl-CoA hydratase/isomerase family.</text>
</comment>
<evidence type="ECO:0000313" key="8">
    <source>
        <dbReference type="Proteomes" id="UP000007875"/>
    </source>
</evidence>
<evidence type="ECO:0000256" key="2">
    <source>
        <dbReference type="ARBA" id="ARBA00005254"/>
    </source>
</evidence>
<dbReference type="InterPro" id="IPR014748">
    <property type="entry name" value="Enoyl-CoA_hydra_C"/>
</dbReference>
<keyword evidence="4" id="KW-0443">Lipid metabolism</keyword>
<dbReference type="Proteomes" id="UP000007875">
    <property type="component" value="Unassembled WGS sequence"/>
</dbReference>
<dbReference type="OMA" id="CTQDACF"/>
<dbReference type="InParanoid" id="H2Z615"/>
<dbReference type="AlphaFoldDB" id="H2Z615"/>
<evidence type="ECO:0000256" key="6">
    <source>
        <dbReference type="RuleBase" id="RU003707"/>
    </source>
</evidence>
<comment type="pathway">
    <text evidence="1">Lipid metabolism; fatty acid beta-oxidation.</text>
</comment>
<dbReference type="CDD" id="cd06558">
    <property type="entry name" value="crotonase-like"/>
    <property type="match status" value="1"/>
</dbReference>